<organism evidence="3 4">
    <name type="scientific">Ostreobium quekettii</name>
    <dbReference type="NCBI Taxonomy" id="121088"/>
    <lineage>
        <taxon>Eukaryota</taxon>
        <taxon>Viridiplantae</taxon>
        <taxon>Chlorophyta</taxon>
        <taxon>core chlorophytes</taxon>
        <taxon>Ulvophyceae</taxon>
        <taxon>TCBD clade</taxon>
        <taxon>Bryopsidales</taxon>
        <taxon>Ostreobineae</taxon>
        <taxon>Ostreobiaceae</taxon>
        <taxon>Ostreobium</taxon>
    </lineage>
</organism>
<name>A0A8S1J909_9CHLO</name>
<evidence type="ECO:0000256" key="2">
    <source>
        <dbReference type="SAM" id="SignalP"/>
    </source>
</evidence>
<dbReference type="Proteomes" id="UP000708148">
    <property type="component" value="Unassembled WGS sequence"/>
</dbReference>
<feature type="coiled-coil region" evidence="1">
    <location>
        <begin position="225"/>
        <end position="252"/>
    </location>
</feature>
<protein>
    <submittedName>
        <fullName evidence="3">Uncharacterized protein</fullName>
    </submittedName>
</protein>
<dbReference type="PROSITE" id="PS51257">
    <property type="entry name" value="PROKAR_LIPOPROTEIN"/>
    <property type="match status" value="1"/>
</dbReference>
<evidence type="ECO:0000256" key="1">
    <source>
        <dbReference type="SAM" id="Coils"/>
    </source>
</evidence>
<dbReference type="OrthoDB" id="78067at2759"/>
<dbReference type="PANTHER" id="PTHR37028">
    <property type="entry name" value="UNNAMED PRODUCT-RELATED"/>
    <property type="match status" value="1"/>
</dbReference>
<accession>A0A8S1J909</accession>
<comment type="caution">
    <text evidence="3">The sequence shown here is derived from an EMBL/GenBank/DDBJ whole genome shotgun (WGS) entry which is preliminary data.</text>
</comment>
<evidence type="ECO:0000313" key="4">
    <source>
        <dbReference type="Proteomes" id="UP000708148"/>
    </source>
</evidence>
<keyword evidence="1" id="KW-0175">Coiled coil</keyword>
<dbReference type="PANTHER" id="PTHR37028:SF4">
    <property type="entry name" value="ALMS MOTIF DOMAIN-CONTAINING PROTEIN"/>
    <property type="match status" value="1"/>
</dbReference>
<gene>
    <name evidence="3" type="ORF">OSTQU699_LOCUS9139</name>
</gene>
<evidence type="ECO:0000313" key="3">
    <source>
        <dbReference type="EMBL" id="CAD7703782.1"/>
    </source>
</evidence>
<keyword evidence="2" id="KW-0732">Signal</keyword>
<feature type="chain" id="PRO_5035829757" evidence="2">
    <location>
        <begin position="27"/>
        <end position="279"/>
    </location>
</feature>
<dbReference type="AlphaFoldDB" id="A0A8S1J909"/>
<sequence length="279" mass="32373">MQMTLQRVLPCLGSGLSLCVFVTVSCARITEDALEWECTFTPNINPCSSQLIGQAQLPENFLERQQYFENMQREKQRILQTEMEDRECSFRPNTGNACEVLAGSKLADRLYESAEERVERLAFKDQDSRQWSRDALSHHHYAQFTFKPQINSRSKKIGQDKTIEELHRCANHRLCVERAKRAAQEQFFKECSFKPDTSLTRAKSCRLLASQQLAQGPPVELLQRVVRYRKRKEQRLAEIRDAQERREAMECTFEPEVRRDVPNQQVIVTCGVVDNVLVS</sequence>
<reference evidence="3" key="1">
    <citation type="submission" date="2020-12" db="EMBL/GenBank/DDBJ databases">
        <authorList>
            <person name="Iha C."/>
        </authorList>
    </citation>
    <scope>NUCLEOTIDE SEQUENCE</scope>
</reference>
<keyword evidence="4" id="KW-1185">Reference proteome</keyword>
<dbReference type="EMBL" id="CAJHUC010002411">
    <property type="protein sequence ID" value="CAD7703782.1"/>
    <property type="molecule type" value="Genomic_DNA"/>
</dbReference>
<feature type="signal peptide" evidence="2">
    <location>
        <begin position="1"/>
        <end position="26"/>
    </location>
</feature>
<proteinExistence type="predicted"/>